<evidence type="ECO:0000313" key="1">
    <source>
        <dbReference type="EMBL" id="QQP34541.1"/>
    </source>
</evidence>
<organism evidence="1 2">
    <name type="scientific">Caligus rogercresseyi</name>
    <name type="common">Sea louse</name>
    <dbReference type="NCBI Taxonomy" id="217165"/>
    <lineage>
        <taxon>Eukaryota</taxon>
        <taxon>Metazoa</taxon>
        <taxon>Ecdysozoa</taxon>
        <taxon>Arthropoda</taxon>
        <taxon>Crustacea</taxon>
        <taxon>Multicrustacea</taxon>
        <taxon>Hexanauplia</taxon>
        <taxon>Copepoda</taxon>
        <taxon>Siphonostomatoida</taxon>
        <taxon>Caligidae</taxon>
        <taxon>Caligus</taxon>
    </lineage>
</organism>
<evidence type="ECO:0000313" key="2">
    <source>
        <dbReference type="Proteomes" id="UP000595437"/>
    </source>
</evidence>
<sequence>MASERNTRVKVHALLDGEKTPTEISRLWAKPNFRVPIGKNDNIERKRGSGRKAKVDLKVIKKALEPEQLKSMRTHAKDMGSRTQRLRGRLKCLGGRVW</sequence>
<dbReference type="EMBL" id="CP045906">
    <property type="protein sequence ID" value="QQP34541.1"/>
    <property type="molecule type" value="Genomic_DNA"/>
</dbReference>
<proteinExistence type="predicted"/>
<reference evidence="2" key="1">
    <citation type="submission" date="2021-01" db="EMBL/GenBank/DDBJ databases">
        <title>Caligus Genome Assembly.</title>
        <authorList>
            <person name="Gallardo-Escarate C."/>
        </authorList>
    </citation>
    <scope>NUCLEOTIDE SEQUENCE [LARGE SCALE GENOMIC DNA]</scope>
</reference>
<accession>A0A7T8JUG3</accession>
<dbReference type="AlphaFoldDB" id="A0A7T8JUG3"/>
<protein>
    <submittedName>
        <fullName evidence="1">Uncharacterized protein</fullName>
    </submittedName>
</protein>
<name>A0A7T8JUG3_CALRO</name>
<keyword evidence="2" id="KW-1185">Reference proteome</keyword>
<dbReference type="OrthoDB" id="9996331at2759"/>
<dbReference type="Proteomes" id="UP000595437">
    <property type="component" value="Chromosome 17"/>
</dbReference>
<gene>
    <name evidence="1" type="ORF">FKW44_022451</name>
</gene>